<evidence type="ECO:0000313" key="4">
    <source>
        <dbReference type="Proteomes" id="UP001412067"/>
    </source>
</evidence>
<dbReference type="InterPro" id="IPR006927">
    <property type="entry name" value="DUF639"/>
</dbReference>
<proteinExistence type="predicted"/>
<feature type="region of interest" description="Disordered" evidence="1">
    <location>
        <begin position="127"/>
        <end position="148"/>
    </location>
</feature>
<dbReference type="EMBL" id="JBBWWR010000006">
    <property type="protein sequence ID" value="KAK8964730.1"/>
    <property type="molecule type" value="Genomic_DNA"/>
</dbReference>
<organism evidence="3 4">
    <name type="scientific">Platanthera guangdongensis</name>
    <dbReference type="NCBI Taxonomy" id="2320717"/>
    <lineage>
        <taxon>Eukaryota</taxon>
        <taxon>Viridiplantae</taxon>
        <taxon>Streptophyta</taxon>
        <taxon>Embryophyta</taxon>
        <taxon>Tracheophyta</taxon>
        <taxon>Spermatophyta</taxon>
        <taxon>Magnoliopsida</taxon>
        <taxon>Liliopsida</taxon>
        <taxon>Asparagales</taxon>
        <taxon>Orchidaceae</taxon>
        <taxon>Orchidoideae</taxon>
        <taxon>Orchideae</taxon>
        <taxon>Orchidinae</taxon>
        <taxon>Platanthera</taxon>
    </lineage>
</organism>
<comment type="caution">
    <text evidence="3">The sequence shown here is derived from an EMBL/GenBank/DDBJ whole genome shotgun (WGS) entry which is preliminary data.</text>
</comment>
<evidence type="ECO:0000256" key="1">
    <source>
        <dbReference type="SAM" id="MobiDB-lite"/>
    </source>
</evidence>
<dbReference type="PANTHER" id="PTHR31860:SF4">
    <property type="entry name" value="OS02G0637800 PROTEIN"/>
    <property type="match status" value="1"/>
</dbReference>
<dbReference type="PANTHER" id="PTHR31860">
    <property type="entry name" value="HEAT-INDUCIBLE TRANSCRIPTION REPRESSOR (DUF639)-RELATED"/>
    <property type="match status" value="1"/>
</dbReference>
<dbReference type="Pfam" id="PF04842">
    <property type="entry name" value="DUF639"/>
    <property type="match status" value="1"/>
</dbReference>
<keyword evidence="2" id="KW-0472">Membrane</keyword>
<accession>A0ABR2MMI5</accession>
<evidence type="ECO:0000313" key="3">
    <source>
        <dbReference type="EMBL" id="KAK8964730.1"/>
    </source>
</evidence>
<evidence type="ECO:0000256" key="2">
    <source>
        <dbReference type="SAM" id="Phobius"/>
    </source>
</evidence>
<name>A0ABR2MMI5_9ASPA</name>
<feature type="transmembrane region" description="Helical" evidence="2">
    <location>
        <begin position="564"/>
        <end position="582"/>
    </location>
</feature>
<keyword evidence="4" id="KW-1185">Reference proteome</keyword>
<sequence>MEISRQMGIFENFFQQNSFKSLFGGRREAGPDADAPNPIPQLSPLANSVVFRCCKILDISPEKLQHCFENQFPGHASQPSSYARNFLEYFSYKALSVMIKRPDHMDDKDFCRLTFDMMLAWDAPGTGTEPLLKESSSSSSPRDEDGDGESLFSINSTNVAVQVGEGKSVGLEAFARIARSCAAIADLITIHNLFDALTSSSGGRLHFIVYEKYLKSINKVFKSAKGHIGSPLSSSLQLANGEIILDVAGVIPTQPVLQHIGMSAWPGRLTLTNFALYFESLGVGSYDKAVVYDLSMDSKQIVRPELTGPLGARLFDKAVMYKSTSLADPVYFEFPELKGHSRRDYWLAIVQEVLYVHRFIRKYELSEIQREEALSKATISIFHYHALREAFRINPPDFKSVLGFNLAEKLPKGDMILDALYNHLELLHARSQAHNCIELKDDTNPHILSVSSYTLVIMGFMPLEKLERNGVNNSMVPLITIGETTSLELAVKESYCCSGRVEAAFATVDQVKMEGLGANFAVMQELLHPIIELIKLLVLLAEWEDPLKSLAFIVILIYLAYRDWIKYMFPSIFLYIAVLMLWNKYRSKLQTVKVFQVNPPPSKNAVEQLLMLQEGISQLEAYIQTGNVALLKLRSILLAGAPQATDRVILALILTASAIAFLPLKHLLTLILMDAFTQEMPLRKKRSEKFRRRIKEWWVQIPAAPVQLLKPGRSKQQK</sequence>
<reference evidence="3 4" key="1">
    <citation type="journal article" date="2022" name="Nat. Plants">
        <title>Genomes of leafy and leafless Platanthera orchids illuminate the evolution of mycoheterotrophy.</title>
        <authorList>
            <person name="Li M.H."/>
            <person name="Liu K.W."/>
            <person name="Li Z."/>
            <person name="Lu H.C."/>
            <person name="Ye Q.L."/>
            <person name="Zhang D."/>
            <person name="Wang J.Y."/>
            <person name="Li Y.F."/>
            <person name="Zhong Z.M."/>
            <person name="Liu X."/>
            <person name="Yu X."/>
            <person name="Liu D.K."/>
            <person name="Tu X.D."/>
            <person name="Liu B."/>
            <person name="Hao Y."/>
            <person name="Liao X.Y."/>
            <person name="Jiang Y.T."/>
            <person name="Sun W.H."/>
            <person name="Chen J."/>
            <person name="Chen Y.Q."/>
            <person name="Ai Y."/>
            <person name="Zhai J.W."/>
            <person name="Wu S.S."/>
            <person name="Zhou Z."/>
            <person name="Hsiao Y.Y."/>
            <person name="Wu W.L."/>
            <person name="Chen Y.Y."/>
            <person name="Lin Y.F."/>
            <person name="Hsu J.L."/>
            <person name="Li C.Y."/>
            <person name="Wang Z.W."/>
            <person name="Zhao X."/>
            <person name="Zhong W.Y."/>
            <person name="Ma X.K."/>
            <person name="Ma L."/>
            <person name="Huang J."/>
            <person name="Chen G.Z."/>
            <person name="Huang M.Z."/>
            <person name="Huang L."/>
            <person name="Peng D.H."/>
            <person name="Luo Y.B."/>
            <person name="Zou S.Q."/>
            <person name="Chen S.P."/>
            <person name="Lan S."/>
            <person name="Tsai W.C."/>
            <person name="Van de Peer Y."/>
            <person name="Liu Z.J."/>
        </authorList>
    </citation>
    <scope>NUCLEOTIDE SEQUENCE [LARGE SCALE GENOMIC DNA]</scope>
    <source>
        <strain evidence="3">Lor288</strain>
    </source>
</reference>
<dbReference type="Proteomes" id="UP001412067">
    <property type="component" value="Unassembled WGS sequence"/>
</dbReference>
<feature type="transmembrane region" description="Helical" evidence="2">
    <location>
        <begin position="648"/>
        <end position="676"/>
    </location>
</feature>
<gene>
    <name evidence="3" type="ORF">KSP40_PGU020167</name>
</gene>
<protein>
    <submittedName>
        <fullName evidence="3">Uncharacterized protein</fullName>
    </submittedName>
</protein>
<keyword evidence="2" id="KW-1133">Transmembrane helix</keyword>
<keyword evidence="2" id="KW-0812">Transmembrane</keyword>